<keyword evidence="3" id="KW-1185">Reference proteome</keyword>
<evidence type="ECO:0000313" key="3">
    <source>
        <dbReference type="Proteomes" id="UP000005240"/>
    </source>
</evidence>
<dbReference type="VEuPathDB" id="FungiDB:PTTG_06806"/>
<dbReference type="Proteomes" id="UP000005240">
    <property type="component" value="Unassembled WGS sequence"/>
</dbReference>
<reference evidence="1" key="2">
    <citation type="submission" date="2016-05" db="EMBL/GenBank/DDBJ databases">
        <title>Comparative analysis highlights variable genome content of wheat rusts and divergence of the mating loci.</title>
        <authorList>
            <person name="Cuomo C.A."/>
            <person name="Bakkeren G."/>
            <person name="Szabo L."/>
            <person name="Khalil H."/>
            <person name="Joly D."/>
            <person name="Goldberg J."/>
            <person name="Young S."/>
            <person name="Zeng Q."/>
            <person name="Fellers J."/>
        </authorList>
    </citation>
    <scope>NUCLEOTIDE SEQUENCE [LARGE SCALE GENOMIC DNA]</scope>
    <source>
        <strain evidence="1">1-1 BBBD Race 1</strain>
    </source>
</reference>
<gene>
    <name evidence="1" type="ORF">PTTG_06806</name>
</gene>
<reference evidence="2" key="4">
    <citation type="submission" date="2025-05" db="UniProtKB">
        <authorList>
            <consortium name="EnsemblFungi"/>
        </authorList>
    </citation>
    <scope>IDENTIFICATION</scope>
    <source>
        <strain evidence="2">isolate 1-1 / race 1 (BBBD)</strain>
    </source>
</reference>
<evidence type="ECO:0000313" key="1">
    <source>
        <dbReference type="EMBL" id="OAV91301.1"/>
    </source>
</evidence>
<reference evidence="2 3" key="3">
    <citation type="journal article" date="2017" name="G3 (Bethesda)">
        <title>Comparative analysis highlights variable genome content of wheat rusts and divergence of the mating loci.</title>
        <authorList>
            <person name="Cuomo C.A."/>
            <person name="Bakkeren G."/>
            <person name="Khalil H.B."/>
            <person name="Panwar V."/>
            <person name="Joly D."/>
            <person name="Linning R."/>
            <person name="Sakthikumar S."/>
            <person name="Song X."/>
            <person name="Adiconis X."/>
            <person name="Fan L."/>
            <person name="Goldberg J.M."/>
            <person name="Levin J.Z."/>
            <person name="Young S."/>
            <person name="Zeng Q."/>
            <person name="Anikster Y."/>
            <person name="Bruce M."/>
            <person name="Wang M."/>
            <person name="Yin C."/>
            <person name="McCallum B."/>
            <person name="Szabo L.J."/>
            <person name="Hulbert S."/>
            <person name="Chen X."/>
            <person name="Fellers J.P."/>
        </authorList>
    </citation>
    <scope>NUCLEOTIDE SEQUENCE</scope>
    <source>
        <strain evidence="3">Isolate 1-1 / race 1 (BBBD)</strain>
        <strain evidence="2">isolate 1-1 / race 1 (BBBD)</strain>
    </source>
</reference>
<dbReference type="EMBL" id="ADAS02000083">
    <property type="protein sequence ID" value="OAV91301.1"/>
    <property type="molecule type" value="Genomic_DNA"/>
</dbReference>
<dbReference type="AlphaFoldDB" id="A0A180GFA9"/>
<organism evidence="1">
    <name type="scientific">Puccinia triticina (isolate 1-1 / race 1 (BBBD))</name>
    <name type="common">Brown leaf rust fungus</name>
    <dbReference type="NCBI Taxonomy" id="630390"/>
    <lineage>
        <taxon>Eukaryota</taxon>
        <taxon>Fungi</taxon>
        <taxon>Dikarya</taxon>
        <taxon>Basidiomycota</taxon>
        <taxon>Pucciniomycotina</taxon>
        <taxon>Pucciniomycetes</taxon>
        <taxon>Pucciniales</taxon>
        <taxon>Pucciniaceae</taxon>
        <taxon>Puccinia</taxon>
    </lineage>
</organism>
<protein>
    <submittedName>
        <fullName evidence="1 2">Uncharacterized protein</fullName>
    </submittedName>
</protein>
<evidence type="ECO:0000313" key="2">
    <source>
        <dbReference type="EnsemblFungi" id="PTTG_06806-t43_1-p1"/>
    </source>
</evidence>
<dbReference type="EnsemblFungi" id="PTTG_06806-t43_1">
    <property type="protein sequence ID" value="PTTG_06806-t43_1-p1"/>
    <property type="gene ID" value="PTTG_06806"/>
</dbReference>
<accession>A0A180GFA9</accession>
<sequence>MLRFGIDLFNQEDPPPGCLMRTKQYRICGIGPLPAPGNLAQIISCTTSFKLYYQKTQGKTKPTWKPILSGKKFPFEIMVESMNFDAFQKAVADACDKEFANAEKIIKDALETGFPHLDWVVVINVHKANEFKQAARYTVNDEASYAHWIATVVKTGSDQTNAWLELKMENPTESAKRLAAANEVQEHVLTKQAAKDATSKRKAPNNAGPSGEVIKVPAGNFRALNCIMNKLFELHKPNGKYAGVLPVFIDPTNPDQFIALKTPMIQKWAKAIMDNVTGVSMYTPPGEFKFKHLLKKKRKNKEMTVSPSCNPKDSIINPDPALVQEYVEYVKINPSKKEGVLKLLDNNNITHP</sequence>
<proteinExistence type="predicted"/>
<name>A0A180GFA9_PUCT1</name>
<reference evidence="1" key="1">
    <citation type="submission" date="2009-11" db="EMBL/GenBank/DDBJ databases">
        <authorList>
            <consortium name="The Broad Institute Genome Sequencing Platform"/>
            <person name="Ward D."/>
            <person name="Feldgarden M."/>
            <person name="Earl A."/>
            <person name="Young S.K."/>
            <person name="Zeng Q."/>
            <person name="Koehrsen M."/>
            <person name="Alvarado L."/>
            <person name="Berlin A."/>
            <person name="Bochicchio J."/>
            <person name="Borenstein D."/>
            <person name="Chapman S.B."/>
            <person name="Chen Z."/>
            <person name="Engels R."/>
            <person name="Freedman E."/>
            <person name="Gellesch M."/>
            <person name="Goldberg J."/>
            <person name="Griggs A."/>
            <person name="Gujja S."/>
            <person name="Heilman E."/>
            <person name="Heiman D."/>
            <person name="Hepburn T."/>
            <person name="Howarth C."/>
            <person name="Jen D."/>
            <person name="Larson L."/>
            <person name="Lewis B."/>
            <person name="Mehta T."/>
            <person name="Park D."/>
            <person name="Pearson M."/>
            <person name="Roberts A."/>
            <person name="Saif S."/>
            <person name="Shea T."/>
            <person name="Shenoy N."/>
            <person name="Sisk P."/>
            <person name="Stolte C."/>
            <person name="Sykes S."/>
            <person name="Thomson T."/>
            <person name="Walk T."/>
            <person name="White J."/>
            <person name="Yandava C."/>
            <person name="Izard J."/>
            <person name="Baranova O.V."/>
            <person name="Blanton J.M."/>
            <person name="Tanner A.C."/>
            <person name="Dewhirst F.E."/>
            <person name="Haas B."/>
            <person name="Nusbaum C."/>
            <person name="Birren B."/>
        </authorList>
    </citation>
    <scope>NUCLEOTIDE SEQUENCE [LARGE SCALE GENOMIC DNA]</scope>
    <source>
        <strain evidence="1">1-1 BBBD Race 1</strain>
    </source>
</reference>